<reference evidence="3" key="1">
    <citation type="journal article" date="2019" name="Int. J. Syst. Evol. Microbiol.">
        <title>The Global Catalogue of Microorganisms (GCM) 10K type strain sequencing project: providing services to taxonomists for standard genome sequencing and annotation.</title>
        <authorList>
            <consortium name="The Broad Institute Genomics Platform"/>
            <consortium name="The Broad Institute Genome Sequencing Center for Infectious Disease"/>
            <person name="Wu L."/>
            <person name="Ma J."/>
        </authorList>
    </citation>
    <scope>NUCLEOTIDE SEQUENCE [LARGE SCALE GENOMIC DNA]</scope>
    <source>
        <strain evidence="3">KCTC 42082</strain>
    </source>
</reference>
<dbReference type="PROSITE" id="PS51273">
    <property type="entry name" value="GATASE_TYPE_1"/>
    <property type="match status" value="1"/>
</dbReference>
<sequence>MLTNQLIVIHHGPIMHIYFLQHASHFGPARLADWLTSMGHSFNVCRLYADEVPPRLGDFDALIVLGGPEQIIHHSWARREQHLIERTLKSSKPIMGLGYGAELMAAALGAIVSPNTHGEFGWQPVHGNVEGDLDMPERFDAFLWHRRIFGLPEGAISIGASEASPLQGFTWDGARVVAMHCHLEATQDWVRELIEREAQSLATPGPWIQSRDEMLDDSRRFARLAAVLDRVMIDWLRL</sequence>
<dbReference type="Proteomes" id="UP000604243">
    <property type="component" value="Unassembled WGS sequence"/>
</dbReference>
<dbReference type="InterPro" id="IPR029062">
    <property type="entry name" value="Class_I_gatase-like"/>
</dbReference>
<organism evidence="2 3">
    <name type="scientific">Kushneria pakistanensis</name>
    <dbReference type="NCBI Taxonomy" id="1508770"/>
    <lineage>
        <taxon>Bacteria</taxon>
        <taxon>Pseudomonadati</taxon>
        <taxon>Pseudomonadota</taxon>
        <taxon>Gammaproteobacteria</taxon>
        <taxon>Oceanospirillales</taxon>
        <taxon>Halomonadaceae</taxon>
        <taxon>Kushneria</taxon>
    </lineage>
</organism>
<dbReference type="InterPro" id="IPR017926">
    <property type="entry name" value="GATASE"/>
</dbReference>
<feature type="domain" description="Glutamine amidotransferase" evidence="1">
    <location>
        <begin position="34"/>
        <end position="187"/>
    </location>
</feature>
<dbReference type="Pfam" id="PF00117">
    <property type="entry name" value="GATase"/>
    <property type="match status" value="1"/>
</dbReference>
<dbReference type="InterPro" id="IPR044992">
    <property type="entry name" value="ChyE-like"/>
</dbReference>
<accession>A0ABQ3FQU2</accession>
<proteinExistence type="predicted"/>
<dbReference type="SUPFAM" id="SSF52317">
    <property type="entry name" value="Class I glutamine amidotransferase-like"/>
    <property type="match status" value="1"/>
</dbReference>
<gene>
    <name evidence="2" type="ORF">GCM10010082_31320</name>
</gene>
<dbReference type="PANTHER" id="PTHR42695">
    <property type="entry name" value="GLUTAMINE AMIDOTRANSFERASE YLR126C-RELATED"/>
    <property type="match status" value="1"/>
</dbReference>
<dbReference type="EMBL" id="BMZM01000005">
    <property type="protein sequence ID" value="GHC34340.1"/>
    <property type="molecule type" value="Genomic_DNA"/>
</dbReference>
<dbReference type="PANTHER" id="PTHR42695:SF5">
    <property type="entry name" value="GLUTAMINE AMIDOTRANSFERASE YLR126C-RELATED"/>
    <property type="match status" value="1"/>
</dbReference>
<keyword evidence="3" id="KW-1185">Reference proteome</keyword>
<dbReference type="CDD" id="cd01741">
    <property type="entry name" value="GATase1_1"/>
    <property type="match status" value="1"/>
</dbReference>
<evidence type="ECO:0000259" key="1">
    <source>
        <dbReference type="Pfam" id="PF00117"/>
    </source>
</evidence>
<dbReference type="Gene3D" id="3.40.50.880">
    <property type="match status" value="1"/>
</dbReference>
<evidence type="ECO:0000313" key="2">
    <source>
        <dbReference type="EMBL" id="GHC34340.1"/>
    </source>
</evidence>
<name>A0ABQ3FQU2_9GAMM</name>
<protein>
    <submittedName>
        <fullName evidence="2">GMP synthase</fullName>
    </submittedName>
</protein>
<evidence type="ECO:0000313" key="3">
    <source>
        <dbReference type="Proteomes" id="UP000604243"/>
    </source>
</evidence>
<comment type="caution">
    <text evidence="2">The sequence shown here is derived from an EMBL/GenBank/DDBJ whole genome shotgun (WGS) entry which is preliminary data.</text>
</comment>